<dbReference type="InterPro" id="IPR036661">
    <property type="entry name" value="Luciferase-like_sf"/>
</dbReference>
<protein>
    <submittedName>
        <fullName evidence="3">MsnO8 family LLM class oxidoreductase</fullName>
        <ecNumber evidence="3">1.-.-.-</ecNumber>
    </submittedName>
</protein>
<dbReference type="FunFam" id="3.20.20.30:FF:000002">
    <property type="entry name" value="LLM class flavin-dependent oxidoreductase"/>
    <property type="match status" value="1"/>
</dbReference>
<comment type="similarity">
    <text evidence="1">To bacterial alkanal monooxygenase alpha and beta chains.</text>
</comment>
<reference evidence="4" key="1">
    <citation type="submission" date="2019-10" db="EMBL/GenBank/DDBJ databases">
        <title>Streptomyces sp. nov., a novel actinobacterium isolated from alkaline environment.</title>
        <authorList>
            <person name="Golinska P."/>
        </authorList>
    </citation>
    <scope>NUCLEOTIDE SEQUENCE [LARGE SCALE GENOMIC DNA]</scope>
    <source>
        <strain evidence="4">DSM 42118</strain>
    </source>
</reference>
<feature type="domain" description="Luciferase-like" evidence="2">
    <location>
        <begin position="37"/>
        <end position="339"/>
    </location>
</feature>
<evidence type="ECO:0000313" key="3">
    <source>
        <dbReference type="EMBL" id="MBB0245953.1"/>
    </source>
</evidence>
<proteinExistence type="predicted"/>
<dbReference type="EMBL" id="VKHT01000671">
    <property type="protein sequence ID" value="MBB0245953.1"/>
    <property type="molecule type" value="Genomic_DNA"/>
</dbReference>
<name>A0A7W3Y2V8_9ACTN</name>
<keyword evidence="4" id="KW-1185">Reference proteome</keyword>
<dbReference type="Pfam" id="PF00296">
    <property type="entry name" value="Bac_luciferase"/>
    <property type="match status" value="1"/>
</dbReference>
<evidence type="ECO:0000256" key="1">
    <source>
        <dbReference type="ARBA" id="ARBA00007789"/>
    </source>
</evidence>
<comment type="caution">
    <text evidence="3">The sequence shown here is derived from an EMBL/GenBank/DDBJ whole genome shotgun (WGS) entry which is preliminary data.</text>
</comment>
<dbReference type="InterPro" id="IPR050766">
    <property type="entry name" value="Bact_Lucif_Oxidored"/>
</dbReference>
<sequence length="393" mass="40600">MGREREPGTPRVAPGALRGRAAGKAPVPLSLLELATVGEGVGPERALLDTVEAARVAEASGYHRLWVAEHHGLPGVASSSPAVLLAHLAAHTSRIRLGSGGVMLPNHAPLLIAEQFGTLEALAPGRIDLGLGRAPGTDGLTAAALRGTDRLREGAEDFSRQVAELVAFLDGDPPPVPGARPDARVHAVPGPVTGAVSRPPVWLLGSSGYSAELAGRLGLPFAFAHHFAARHTGPALELYRASFRPSALLDAPYAMIAVSALAGEDEGEVRRQVMTGALAMLRLRGGRPGPVPTPNEAEDHPYTPLEREVVESRLAEVVHGTPDAVREGLNALVAATGADELMITTMVHGARARLRGYALLARAYELPGAEGALPAEAGLRAPVPASAPPSIGG</sequence>
<dbReference type="NCBIfam" id="TIGR03558">
    <property type="entry name" value="oxido_grp_1"/>
    <property type="match status" value="1"/>
</dbReference>
<dbReference type="Gene3D" id="3.20.20.30">
    <property type="entry name" value="Luciferase-like domain"/>
    <property type="match status" value="1"/>
</dbReference>
<dbReference type="SUPFAM" id="SSF51679">
    <property type="entry name" value="Bacterial luciferase-like"/>
    <property type="match status" value="1"/>
</dbReference>
<dbReference type="InterPro" id="IPR011251">
    <property type="entry name" value="Luciferase-like_dom"/>
</dbReference>
<evidence type="ECO:0000313" key="4">
    <source>
        <dbReference type="Proteomes" id="UP000538929"/>
    </source>
</evidence>
<dbReference type="PANTHER" id="PTHR30137:SF6">
    <property type="entry name" value="LUCIFERASE-LIKE MONOOXYGENASE"/>
    <property type="match status" value="1"/>
</dbReference>
<dbReference type="GO" id="GO:0016705">
    <property type="term" value="F:oxidoreductase activity, acting on paired donors, with incorporation or reduction of molecular oxygen"/>
    <property type="evidence" value="ECO:0007669"/>
    <property type="project" value="InterPro"/>
</dbReference>
<dbReference type="EC" id="1.-.-.-" evidence="3"/>
<keyword evidence="3" id="KW-0560">Oxidoreductase</keyword>
<dbReference type="RefSeq" id="WP_182607368.1">
    <property type="nucleotide sequence ID" value="NZ_VKHT01000671.1"/>
</dbReference>
<dbReference type="AlphaFoldDB" id="A0A7W3Y2V8"/>
<dbReference type="GO" id="GO:0005829">
    <property type="term" value="C:cytosol"/>
    <property type="evidence" value="ECO:0007669"/>
    <property type="project" value="TreeGrafter"/>
</dbReference>
<dbReference type="PANTHER" id="PTHR30137">
    <property type="entry name" value="LUCIFERASE-LIKE MONOOXYGENASE"/>
    <property type="match status" value="1"/>
</dbReference>
<accession>A0A7W3Y2V8</accession>
<gene>
    <name evidence="3" type="ORF">FNQ90_18025</name>
</gene>
<organism evidence="3 4">
    <name type="scientific">Streptomyces alkaliphilus</name>
    <dbReference type="NCBI Taxonomy" id="1472722"/>
    <lineage>
        <taxon>Bacteria</taxon>
        <taxon>Bacillati</taxon>
        <taxon>Actinomycetota</taxon>
        <taxon>Actinomycetes</taxon>
        <taxon>Kitasatosporales</taxon>
        <taxon>Streptomycetaceae</taxon>
        <taxon>Streptomyces</taxon>
    </lineage>
</organism>
<evidence type="ECO:0000259" key="2">
    <source>
        <dbReference type="Pfam" id="PF00296"/>
    </source>
</evidence>
<dbReference type="Proteomes" id="UP000538929">
    <property type="component" value="Unassembled WGS sequence"/>
</dbReference>
<dbReference type="InterPro" id="IPR019949">
    <property type="entry name" value="CmoO-like"/>
</dbReference>